<evidence type="ECO:0000256" key="1">
    <source>
        <dbReference type="SAM" id="MobiDB-lite"/>
    </source>
</evidence>
<protein>
    <recommendedName>
        <fullName evidence="4">DUF4378 domain-containing protein</fullName>
    </recommendedName>
</protein>
<dbReference type="PANTHER" id="PTHR33623:SF4">
    <property type="entry name" value="DUF4378 DOMAIN-CONTAINING PROTEIN"/>
    <property type="match status" value="1"/>
</dbReference>
<feature type="compositionally biased region" description="Low complexity" evidence="1">
    <location>
        <begin position="186"/>
        <end position="200"/>
    </location>
</feature>
<dbReference type="EMBL" id="BMAC01000930">
    <property type="protein sequence ID" value="GFQ04314.1"/>
    <property type="molecule type" value="Genomic_DNA"/>
</dbReference>
<comment type="caution">
    <text evidence="2">The sequence shown here is derived from an EMBL/GenBank/DDBJ whole genome shotgun (WGS) entry which is preliminary data.</text>
</comment>
<feature type="region of interest" description="Disordered" evidence="1">
    <location>
        <begin position="272"/>
        <end position="292"/>
    </location>
</feature>
<evidence type="ECO:0000313" key="3">
    <source>
        <dbReference type="Proteomes" id="UP000653305"/>
    </source>
</evidence>
<accession>A0A830D7S8</accession>
<feature type="region of interest" description="Disordered" evidence="1">
    <location>
        <begin position="141"/>
        <end position="170"/>
    </location>
</feature>
<organism evidence="2 3">
    <name type="scientific">Phtheirospermum japonicum</name>
    <dbReference type="NCBI Taxonomy" id="374723"/>
    <lineage>
        <taxon>Eukaryota</taxon>
        <taxon>Viridiplantae</taxon>
        <taxon>Streptophyta</taxon>
        <taxon>Embryophyta</taxon>
        <taxon>Tracheophyta</taxon>
        <taxon>Spermatophyta</taxon>
        <taxon>Magnoliopsida</taxon>
        <taxon>eudicotyledons</taxon>
        <taxon>Gunneridae</taxon>
        <taxon>Pentapetalae</taxon>
        <taxon>asterids</taxon>
        <taxon>lamiids</taxon>
        <taxon>Lamiales</taxon>
        <taxon>Orobanchaceae</taxon>
        <taxon>Orobanchaceae incertae sedis</taxon>
        <taxon>Phtheirospermum</taxon>
    </lineage>
</organism>
<gene>
    <name evidence="2" type="ORF">PHJA_002575300</name>
</gene>
<dbReference type="PANTHER" id="PTHR33623">
    <property type="entry name" value="OS04G0572500 PROTEIN"/>
    <property type="match status" value="1"/>
</dbReference>
<feature type="compositionally biased region" description="Polar residues" evidence="1">
    <location>
        <begin position="141"/>
        <end position="166"/>
    </location>
</feature>
<feature type="compositionally biased region" description="Acidic residues" evidence="1">
    <location>
        <begin position="281"/>
        <end position="292"/>
    </location>
</feature>
<feature type="region of interest" description="Disordered" evidence="1">
    <location>
        <begin position="185"/>
        <end position="204"/>
    </location>
</feature>
<evidence type="ECO:0008006" key="4">
    <source>
        <dbReference type="Google" id="ProtNLM"/>
    </source>
</evidence>
<dbReference type="OrthoDB" id="668456at2759"/>
<sequence>MSSCSSNGFKSFPRRQCCTSTVRFLIEIDHKNKQQQQQQNNKKNYLNFNKTQPAAIPKLSRSKSALSAFQSVVAAVKRLPFAAASSPGNKNLRMFLPRSLSVKILKKSSFWKRKSSHKEIGRWKSFDQLLKEPSDFSISSSAMTSDGNDFTASDECTSGNFPSSEVNMDLPDQVRNDTVELLKNGDVSTDSTSSSDCSNTQWAVSEDKEQFSPVSVLDCPFDDDEEVSSPFQHSLARMEGTHKKLMKNMKRFGSLAQLEPVSLAKQFELQLPNTVNKSSGDEQDQEEGDENQAEQKALNLLNQIDSTSVSSNGLIKMKADKLLLEFLREKIIARDAQHSERRGQCCGGDDGELLEEAENWISERKPLELFLGWEVPRNREAYIKDMERTKEWRLYDGENWYKEVALELEAEVFDVLLNELFIDISS</sequence>
<name>A0A830D7S8_9LAMI</name>
<keyword evidence="3" id="KW-1185">Reference proteome</keyword>
<dbReference type="Proteomes" id="UP000653305">
    <property type="component" value="Unassembled WGS sequence"/>
</dbReference>
<reference evidence="2" key="1">
    <citation type="submission" date="2020-07" db="EMBL/GenBank/DDBJ databases">
        <title>Ethylene signaling mediates host invasion by parasitic plants.</title>
        <authorList>
            <person name="Yoshida S."/>
        </authorList>
    </citation>
    <scope>NUCLEOTIDE SEQUENCE</scope>
    <source>
        <strain evidence="2">Okayama</strain>
    </source>
</reference>
<dbReference type="AlphaFoldDB" id="A0A830D7S8"/>
<evidence type="ECO:0000313" key="2">
    <source>
        <dbReference type="EMBL" id="GFQ04314.1"/>
    </source>
</evidence>
<proteinExistence type="predicted"/>